<protein>
    <submittedName>
        <fullName evidence="1">Uncharacterized protein</fullName>
    </submittedName>
</protein>
<dbReference type="EMBL" id="MU275861">
    <property type="protein sequence ID" value="KAI0050498.1"/>
    <property type="molecule type" value="Genomic_DNA"/>
</dbReference>
<proteinExistence type="predicted"/>
<comment type="caution">
    <text evidence="1">The sequence shown here is derived from an EMBL/GenBank/DDBJ whole genome shotgun (WGS) entry which is preliminary data.</text>
</comment>
<name>A0ACB8S409_9AGAM</name>
<reference evidence="1" key="1">
    <citation type="submission" date="2021-02" db="EMBL/GenBank/DDBJ databases">
        <authorList>
            <consortium name="DOE Joint Genome Institute"/>
            <person name="Ahrendt S."/>
            <person name="Looney B.P."/>
            <person name="Miyauchi S."/>
            <person name="Morin E."/>
            <person name="Drula E."/>
            <person name="Courty P.E."/>
            <person name="Chicoki N."/>
            <person name="Fauchery L."/>
            <person name="Kohler A."/>
            <person name="Kuo A."/>
            <person name="Labutti K."/>
            <person name="Pangilinan J."/>
            <person name="Lipzen A."/>
            <person name="Riley R."/>
            <person name="Andreopoulos W."/>
            <person name="He G."/>
            <person name="Johnson J."/>
            <person name="Barry K.W."/>
            <person name="Grigoriev I.V."/>
            <person name="Nagy L."/>
            <person name="Hibbett D."/>
            <person name="Henrissat B."/>
            <person name="Matheny P.B."/>
            <person name="Labbe J."/>
            <person name="Martin F."/>
        </authorList>
    </citation>
    <scope>NUCLEOTIDE SEQUENCE</scope>
    <source>
        <strain evidence="1">FP105234-sp</strain>
    </source>
</reference>
<dbReference type="Proteomes" id="UP000814033">
    <property type="component" value="Unassembled WGS sequence"/>
</dbReference>
<gene>
    <name evidence="1" type="ORF">FA95DRAFT_1555620</name>
</gene>
<accession>A0ACB8S409</accession>
<reference evidence="1" key="2">
    <citation type="journal article" date="2022" name="New Phytol.">
        <title>Evolutionary transition to the ectomycorrhizal habit in the genomes of a hyperdiverse lineage of mushroom-forming fungi.</title>
        <authorList>
            <person name="Looney B."/>
            <person name="Miyauchi S."/>
            <person name="Morin E."/>
            <person name="Drula E."/>
            <person name="Courty P.E."/>
            <person name="Kohler A."/>
            <person name="Kuo A."/>
            <person name="LaButti K."/>
            <person name="Pangilinan J."/>
            <person name="Lipzen A."/>
            <person name="Riley R."/>
            <person name="Andreopoulos W."/>
            <person name="He G."/>
            <person name="Johnson J."/>
            <person name="Nolan M."/>
            <person name="Tritt A."/>
            <person name="Barry K.W."/>
            <person name="Grigoriev I.V."/>
            <person name="Nagy L.G."/>
            <person name="Hibbett D."/>
            <person name="Henrissat B."/>
            <person name="Matheny P.B."/>
            <person name="Labbe J."/>
            <person name="Martin F.M."/>
        </authorList>
    </citation>
    <scope>NUCLEOTIDE SEQUENCE</scope>
    <source>
        <strain evidence="1">FP105234-sp</strain>
    </source>
</reference>
<sequence>MLTRRTELELDVASPAPTWSSPVATAAGRSSPSSTRLFFRASDPSPSALSLSYERFSAADVSTSWSCVCKSHGAVAYASAGGAKRASAHADAGSWRGAEPAREPTRLACLDPETEGELPEARERARPRDREARGGSGRVVVGAGRDSVVRTVKESSMPIKQLFGCR</sequence>
<evidence type="ECO:0000313" key="2">
    <source>
        <dbReference type="Proteomes" id="UP000814033"/>
    </source>
</evidence>
<keyword evidence="2" id="KW-1185">Reference proteome</keyword>
<organism evidence="1 2">
    <name type="scientific">Auriscalpium vulgare</name>
    <dbReference type="NCBI Taxonomy" id="40419"/>
    <lineage>
        <taxon>Eukaryota</taxon>
        <taxon>Fungi</taxon>
        <taxon>Dikarya</taxon>
        <taxon>Basidiomycota</taxon>
        <taxon>Agaricomycotina</taxon>
        <taxon>Agaricomycetes</taxon>
        <taxon>Russulales</taxon>
        <taxon>Auriscalpiaceae</taxon>
        <taxon>Auriscalpium</taxon>
    </lineage>
</organism>
<evidence type="ECO:0000313" key="1">
    <source>
        <dbReference type="EMBL" id="KAI0050498.1"/>
    </source>
</evidence>